<feature type="domain" description="Major facilitator superfamily (MFS) profile" evidence="7">
    <location>
        <begin position="29"/>
        <end position="439"/>
    </location>
</feature>
<keyword evidence="2 6" id="KW-0812">Transmembrane</keyword>
<dbReference type="PANTHER" id="PTHR11662:SF282">
    <property type="entry name" value="ANION TRANSPORTER 5-RELATED"/>
    <property type="match status" value="1"/>
</dbReference>
<sequence length="447" mass="48044">MKFNGAQYQHAFVRQRRDQWFLQEPRHQITLLWFMATFVAYVERVGFSIAYTAMAKRANVSESVKGTVLSAFYWGYGVSQVPGGFLAQRYGGRIMLTLSFLLWSTASLLTPTTAQNSRAITAARVLVGVAQGFIIPSIHTMLSQWVPPHERARAVSLTTSGMYLGSAAAMLALPAVAAMRGPGSLLRLNGALGLTWLGTWMLVGRDIPHRELMMPMSVGDAGRGNAARKGRQATTPWARMLRHPAVWAIVVNNFTFHYAFYVVMNWLPTYFDQVLKTNLSDLGWIRTAPYLVMFATSNLGAWLGDYLISMHKVSTAGARKTVNTLGFWGTAGALLLMPLAGNAAGGVAATSLALGMAGVARGGFSVNHMDIAPRHAGVFMGLSNTAGTVAGMVGVAVTGWMLEAAGADSLGGWWQAFATASALCIAGSLLFLSSARGDRIFGGSDQF</sequence>
<dbReference type="InterPro" id="IPR011701">
    <property type="entry name" value="MFS"/>
</dbReference>
<evidence type="ECO:0000256" key="2">
    <source>
        <dbReference type="ARBA" id="ARBA00022692"/>
    </source>
</evidence>
<evidence type="ECO:0000313" key="8">
    <source>
        <dbReference type="EMBL" id="KAK9902105.1"/>
    </source>
</evidence>
<feature type="transmembrane region" description="Helical" evidence="6">
    <location>
        <begin position="245"/>
        <end position="267"/>
    </location>
</feature>
<feature type="transmembrane region" description="Helical" evidence="6">
    <location>
        <begin position="413"/>
        <end position="432"/>
    </location>
</feature>
<keyword evidence="4 6" id="KW-0472">Membrane</keyword>
<feature type="transmembrane region" description="Helical" evidence="6">
    <location>
        <begin position="31"/>
        <end position="51"/>
    </location>
</feature>
<evidence type="ECO:0000256" key="5">
    <source>
        <dbReference type="ARBA" id="ARBA00024362"/>
    </source>
</evidence>
<dbReference type="EMBL" id="JALJOT010000016">
    <property type="protein sequence ID" value="KAK9902105.1"/>
    <property type="molecule type" value="Genomic_DNA"/>
</dbReference>
<accession>A0ABR2YCG2</accession>
<dbReference type="InterPro" id="IPR020846">
    <property type="entry name" value="MFS_dom"/>
</dbReference>
<protein>
    <recommendedName>
        <fullName evidence="7">Major facilitator superfamily (MFS) profile domain-containing protein</fullName>
    </recommendedName>
</protein>
<feature type="transmembrane region" description="Helical" evidence="6">
    <location>
        <begin position="376"/>
        <end position="401"/>
    </location>
</feature>
<dbReference type="PROSITE" id="PS50850">
    <property type="entry name" value="MFS"/>
    <property type="match status" value="1"/>
</dbReference>
<evidence type="ECO:0000313" key="9">
    <source>
        <dbReference type="Proteomes" id="UP001491310"/>
    </source>
</evidence>
<dbReference type="Proteomes" id="UP001491310">
    <property type="component" value="Unassembled WGS sequence"/>
</dbReference>
<evidence type="ECO:0000259" key="7">
    <source>
        <dbReference type="PROSITE" id="PS50850"/>
    </source>
</evidence>
<feature type="transmembrane region" description="Helical" evidence="6">
    <location>
        <begin position="154"/>
        <end position="179"/>
    </location>
</feature>
<feature type="transmembrane region" description="Helical" evidence="6">
    <location>
        <begin position="120"/>
        <end position="142"/>
    </location>
</feature>
<feature type="transmembrane region" description="Helical" evidence="6">
    <location>
        <begin position="346"/>
        <end position="364"/>
    </location>
</feature>
<dbReference type="SUPFAM" id="SSF103473">
    <property type="entry name" value="MFS general substrate transporter"/>
    <property type="match status" value="1"/>
</dbReference>
<proteinExistence type="inferred from homology"/>
<comment type="subcellular location">
    <subcellularLocation>
        <location evidence="1">Membrane</location>
        <topology evidence="1">Multi-pass membrane protein</topology>
    </subcellularLocation>
</comment>
<evidence type="ECO:0000256" key="3">
    <source>
        <dbReference type="ARBA" id="ARBA00022989"/>
    </source>
</evidence>
<dbReference type="InterPro" id="IPR050382">
    <property type="entry name" value="MFS_Na/Anion_cotransporter"/>
</dbReference>
<feature type="transmembrane region" description="Helical" evidence="6">
    <location>
        <begin position="287"/>
        <end position="309"/>
    </location>
</feature>
<dbReference type="Pfam" id="PF07690">
    <property type="entry name" value="MFS_1"/>
    <property type="match status" value="1"/>
</dbReference>
<name>A0ABR2YCG2_9CHLO</name>
<evidence type="ECO:0000256" key="4">
    <source>
        <dbReference type="ARBA" id="ARBA00023136"/>
    </source>
</evidence>
<evidence type="ECO:0000256" key="6">
    <source>
        <dbReference type="SAM" id="Phobius"/>
    </source>
</evidence>
<keyword evidence="9" id="KW-1185">Reference proteome</keyword>
<dbReference type="Gene3D" id="1.20.1250.20">
    <property type="entry name" value="MFS general substrate transporter like domains"/>
    <property type="match status" value="2"/>
</dbReference>
<feature type="transmembrane region" description="Helical" evidence="6">
    <location>
        <begin position="321"/>
        <end position="340"/>
    </location>
</feature>
<keyword evidence="3 6" id="KW-1133">Transmembrane helix</keyword>
<dbReference type="InterPro" id="IPR036259">
    <property type="entry name" value="MFS_trans_sf"/>
</dbReference>
<dbReference type="PANTHER" id="PTHR11662">
    <property type="entry name" value="SOLUTE CARRIER FAMILY 17"/>
    <property type="match status" value="1"/>
</dbReference>
<comment type="caution">
    <text evidence="8">The sequence shown here is derived from an EMBL/GenBank/DDBJ whole genome shotgun (WGS) entry which is preliminary data.</text>
</comment>
<reference evidence="8 9" key="1">
    <citation type="journal article" date="2024" name="Nat. Commun.">
        <title>Phylogenomics reveals the evolutionary origins of lichenization in chlorophyte algae.</title>
        <authorList>
            <person name="Puginier C."/>
            <person name="Libourel C."/>
            <person name="Otte J."/>
            <person name="Skaloud P."/>
            <person name="Haon M."/>
            <person name="Grisel S."/>
            <person name="Petersen M."/>
            <person name="Berrin J.G."/>
            <person name="Delaux P.M."/>
            <person name="Dal Grande F."/>
            <person name="Keller J."/>
        </authorList>
    </citation>
    <scope>NUCLEOTIDE SEQUENCE [LARGE SCALE GENOMIC DNA]</scope>
    <source>
        <strain evidence="8 9">SAG 216-7</strain>
    </source>
</reference>
<organism evidence="8 9">
    <name type="scientific">Coccomyxa subellipsoidea</name>
    <dbReference type="NCBI Taxonomy" id="248742"/>
    <lineage>
        <taxon>Eukaryota</taxon>
        <taxon>Viridiplantae</taxon>
        <taxon>Chlorophyta</taxon>
        <taxon>core chlorophytes</taxon>
        <taxon>Trebouxiophyceae</taxon>
        <taxon>Trebouxiophyceae incertae sedis</taxon>
        <taxon>Coccomyxaceae</taxon>
        <taxon>Coccomyxa</taxon>
    </lineage>
</organism>
<gene>
    <name evidence="8" type="ORF">WJX75_004574</name>
</gene>
<evidence type="ECO:0000256" key="1">
    <source>
        <dbReference type="ARBA" id="ARBA00004141"/>
    </source>
</evidence>
<comment type="similarity">
    <text evidence="5">Belongs to the major facilitator superfamily. Sodium/anion cotransporter (TC 2.A.1.14) family.</text>
</comment>